<keyword evidence="6 10" id="KW-1133">Transmembrane helix</keyword>
<feature type="transmembrane region" description="Helical" evidence="10">
    <location>
        <begin position="237"/>
        <end position="257"/>
    </location>
</feature>
<keyword evidence="7 10" id="KW-0472">Membrane</keyword>
<dbReference type="EMBL" id="KQ971326">
    <property type="protein sequence ID" value="EFA01395.1"/>
    <property type="molecule type" value="Genomic_DNA"/>
</dbReference>
<accession>D6WEP3</accession>
<feature type="transmembrane region" description="Helical" evidence="10">
    <location>
        <begin position="23"/>
        <end position="44"/>
    </location>
</feature>
<reference evidence="11 12" key="1">
    <citation type="journal article" date="2008" name="Nature">
        <title>The genome of the model beetle and pest Tribolium castaneum.</title>
        <authorList>
            <consortium name="Tribolium Genome Sequencing Consortium"/>
            <person name="Richards S."/>
            <person name="Gibbs R.A."/>
            <person name="Weinstock G.M."/>
            <person name="Brown S.J."/>
            <person name="Denell R."/>
            <person name="Beeman R.W."/>
            <person name="Gibbs R."/>
            <person name="Beeman R.W."/>
            <person name="Brown S.J."/>
            <person name="Bucher G."/>
            <person name="Friedrich M."/>
            <person name="Grimmelikhuijzen C.J."/>
            <person name="Klingler M."/>
            <person name="Lorenzen M."/>
            <person name="Richards S."/>
            <person name="Roth S."/>
            <person name="Schroder R."/>
            <person name="Tautz D."/>
            <person name="Zdobnov E.M."/>
            <person name="Muzny D."/>
            <person name="Gibbs R.A."/>
            <person name="Weinstock G.M."/>
            <person name="Attaway T."/>
            <person name="Bell S."/>
            <person name="Buhay C.J."/>
            <person name="Chandrabose M.N."/>
            <person name="Chavez D."/>
            <person name="Clerk-Blankenburg K.P."/>
            <person name="Cree A."/>
            <person name="Dao M."/>
            <person name="Davis C."/>
            <person name="Chacko J."/>
            <person name="Dinh H."/>
            <person name="Dugan-Rocha S."/>
            <person name="Fowler G."/>
            <person name="Garner T.T."/>
            <person name="Garnes J."/>
            <person name="Gnirke A."/>
            <person name="Hawes A."/>
            <person name="Hernandez J."/>
            <person name="Hines S."/>
            <person name="Holder M."/>
            <person name="Hume J."/>
            <person name="Jhangiani S.N."/>
            <person name="Joshi V."/>
            <person name="Khan Z.M."/>
            <person name="Jackson L."/>
            <person name="Kovar C."/>
            <person name="Kowis A."/>
            <person name="Lee S."/>
            <person name="Lewis L.R."/>
            <person name="Margolis J."/>
            <person name="Morgan M."/>
            <person name="Nazareth L.V."/>
            <person name="Nguyen N."/>
            <person name="Okwuonu G."/>
            <person name="Parker D."/>
            <person name="Richards S."/>
            <person name="Ruiz S.J."/>
            <person name="Santibanez J."/>
            <person name="Savard J."/>
            <person name="Scherer S.E."/>
            <person name="Schneider B."/>
            <person name="Sodergren E."/>
            <person name="Tautz D."/>
            <person name="Vattahil S."/>
            <person name="Villasana D."/>
            <person name="White C.S."/>
            <person name="Wright R."/>
            <person name="Park Y."/>
            <person name="Beeman R.W."/>
            <person name="Lord J."/>
            <person name="Oppert B."/>
            <person name="Lorenzen M."/>
            <person name="Brown S."/>
            <person name="Wang L."/>
            <person name="Savard J."/>
            <person name="Tautz D."/>
            <person name="Richards S."/>
            <person name="Weinstock G."/>
            <person name="Gibbs R.A."/>
            <person name="Liu Y."/>
            <person name="Worley K."/>
            <person name="Weinstock G."/>
            <person name="Elsik C.G."/>
            <person name="Reese J.T."/>
            <person name="Elhaik E."/>
            <person name="Landan G."/>
            <person name="Graur D."/>
            <person name="Arensburger P."/>
            <person name="Atkinson P."/>
            <person name="Beeman R.W."/>
            <person name="Beidler J."/>
            <person name="Brown S.J."/>
            <person name="Demuth J.P."/>
            <person name="Drury D.W."/>
            <person name="Du Y.Z."/>
            <person name="Fujiwara H."/>
            <person name="Lorenzen M."/>
            <person name="Maselli V."/>
            <person name="Osanai M."/>
            <person name="Park Y."/>
            <person name="Robertson H.M."/>
            <person name="Tu Z."/>
            <person name="Wang J.J."/>
            <person name="Wang S."/>
            <person name="Richards S."/>
            <person name="Song H."/>
            <person name="Zhang L."/>
            <person name="Sodergren E."/>
            <person name="Werner D."/>
            <person name="Stanke M."/>
            <person name="Morgenstern B."/>
            <person name="Solovyev V."/>
            <person name="Kosarev P."/>
            <person name="Brown G."/>
            <person name="Chen H.C."/>
            <person name="Ermolaeva O."/>
            <person name="Hlavina W."/>
            <person name="Kapustin Y."/>
            <person name="Kiryutin B."/>
            <person name="Kitts P."/>
            <person name="Maglott D."/>
            <person name="Pruitt K."/>
            <person name="Sapojnikov V."/>
            <person name="Souvorov A."/>
            <person name="Mackey A.J."/>
            <person name="Waterhouse R.M."/>
            <person name="Wyder S."/>
            <person name="Zdobnov E.M."/>
            <person name="Zdobnov E.M."/>
            <person name="Wyder S."/>
            <person name="Kriventseva E.V."/>
            <person name="Kadowaki T."/>
            <person name="Bork P."/>
            <person name="Aranda M."/>
            <person name="Bao R."/>
            <person name="Beermann A."/>
            <person name="Berns N."/>
            <person name="Bolognesi R."/>
            <person name="Bonneton F."/>
            <person name="Bopp D."/>
            <person name="Brown S.J."/>
            <person name="Bucher G."/>
            <person name="Butts T."/>
            <person name="Chaumot A."/>
            <person name="Denell R.E."/>
            <person name="Ferrier D.E."/>
            <person name="Friedrich M."/>
            <person name="Gordon C.M."/>
            <person name="Jindra M."/>
            <person name="Klingler M."/>
            <person name="Lan Q."/>
            <person name="Lattorff H.M."/>
            <person name="Laudet V."/>
            <person name="von Levetsow C."/>
            <person name="Liu Z."/>
            <person name="Lutz R."/>
            <person name="Lynch J.A."/>
            <person name="da Fonseca R.N."/>
            <person name="Posnien N."/>
            <person name="Reuter R."/>
            <person name="Roth S."/>
            <person name="Savard J."/>
            <person name="Schinko J.B."/>
            <person name="Schmitt C."/>
            <person name="Schoppmeier M."/>
            <person name="Schroder R."/>
            <person name="Shippy T.D."/>
            <person name="Simonnet F."/>
            <person name="Marques-Souza H."/>
            <person name="Tautz D."/>
            <person name="Tomoyasu Y."/>
            <person name="Trauner J."/>
            <person name="Van der Zee M."/>
            <person name="Vervoort M."/>
            <person name="Wittkopp N."/>
            <person name="Wimmer E.A."/>
            <person name="Yang X."/>
            <person name="Jones A.K."/>
            <person name="Sattelle D.B."/>
            <person name="Ebert P.R."/>
            <person name="Nelson D."/>
            <person name="Scott J.G."/>
            <person name="Beeman R.W."/>
            <person name="Muthukrishnan S."/>
            <person name="Kramer K.J."/>
            <person name="Arakane Y."/>
            <person name="Beeman R.W."/>
            <person name="Zhu Q."/>
            <person name="Hogenkamp D."/>
            <person name="Dixit R."/>
            <person name="Oppert B."/>
            <person name="Jiang H."/>
            <person name="Zou Z."/>
            <person name="Marshall J."/>
            <person name="Elpidina E."/>
            <person name="Vinokurov K."/>
            <person name="Oppert C."/>
            <person name="Zou Z."/>
            <person name="Evans J."/>
            <person name="Lu Z."/>
            <person name="Zhao P."/>
            <person name="Sumathipala N."/>
            <person name="Altincicek B."/>
            <person name="Vilcinskas A."/>
            <person name="Williams M."/>
            <person name="Hultmark D."/>
            <person name="Hetru C."/>
            <person name="Jiang H."/>
            <person name="Grimmelikhuijzen C.J."/>
            <person name="Hauser F."/>
            <person name="Cazzamali G."/>
            <person name="Williamson M."/>
            <person name="Park Y."/>
            <person name="Li B."/>
            <person name="Tanaka Y."/>
            <person name="Predel R."/>
            <person name="Neupert S."/>
            <person name="Schachtner J."/>
            <person name="Verleyen P."/>
            <person name="Raible F."/>
            <person name="Bork P."/>
            <person name="Friedrich M."/>
            <person name="Walden K.K."/>
            <person name="Robertson H.M."/>
            <person name="Angeli S."/>
            <person name="Foret S."/>
            <person name="Bucher G."/>
            <person name="Schuetz S."/>
            <person name="Maleszka R."/>
            <person name="Wimmer E.A."/>
            <person name="Beeman R.W."/>
            <person name="Lorenzen M."/>
            <person name="Tomoyasu Y."/>
            <person name="Miller S.C."/>
            <person name="Grossmann D."/>
            <person name="Bucher G."/>
        </authorList>
    </citation>
    <scope>NUCLEOTIDE SEQUENCE [LARGE SCALE GENOMIC DNA]</scope>
    <source>
        <strain evidence="11 12">Georgia GA2</strain>
    </source>
</reference>
<dbReference type="GO" id="GO:0004984">
    <property type="term" value="F:olfactory receptor activity"/>
    <property type="evidence" value="ECO:0000318"/>
    <property type="project" value="GO_Central"/>
</dbReference>
<dbReference type="GO" id="GO:0050911">
    <property type="term" value="P:detection of chemical stimulus involved in sensory perception of smell"/>
    <property type="evidence" value="ECO:0000318"/>
    <property type="project" value="GO_Central"/>
</dbReference>
<dbReference type="PhylomeDB" id="D6WEP3"/>
<evidence type="ECO:0000256" key="9">
    <source>
        <dbReference type="ARBA" id="ARBA00023224"/>
    </source>
</evidence>
<feature type="transmembrane region" description="Helical" evidence="10">
    <location>
        <begin position="115"/>
        <end position="136"/>
    </location>
</feature>
<evidence type="ECO:0000256" key="1">
    <source>
        <dbReference type="ARBA" id="ARBA00004651"/>
    </source>
</evidence>
<keyword evidence="9 10" id="KW-0807">Transducer</keyword>
<dbReference type="GO" id="GO:0005886">
    <property type="term" value="C:plasma membrane"/>
    <property type="evidence" value="ECO:0000318"/>
    <property type="project" value="GO_Central"/>
</dbReference>
<organism evidence="11 12">
    <name type="scientific">Tribolium castaneum</name>
    <name type="common">Red flour beetle</name>
    <dbReference type="NCBI Taxonomy" id="7070"/>
    <lineage>
        <taxon>Eukaryota</taxon>
        <taxon>Metazoa</taxon>
        <taxon>Ecdysozoa</taxon>
        <taxon>Arthropoda</taxon>
        <taxon>Hexapoda</taxon>
        <taxon>Insecta</taxon>
        <taxon>Pterygota</taxon>
        <taxon>Neoptera</taxon>
        <taxon>Endopterygota</taxon>
        <taxon>Coleoptera</taxon>
        <taxon>Polyphaga</taxon>
        <taxon>Cucujiformia</taxon>
        <taxon>Tenebrionidae</taxon>
        <taxon>Tenebrionidae incertae sedis</taxon>
        <taxon>Tribolium</taxon>
    </lineage>
</organism>
<keyword evidence="4 10" id="KW-0812">Transmembrane</keyword>
<name>D6WEP3_TRICA</name>
<evidence type="ECO:0000256" key="8">
    <source>
        <dbReference type="ARBA" id="ARBA00023170"/>
    </source>
</evidence>
<dbReference type="InterPro" id="IPR004117">
    <property type="entry name" value="7tm6_olfct_rcpt"/>
</dbReference>
<dbReference type="InParanoid" id="D6WEP3"/>
<evidence type="ECO:0000256" key="3">
    <source>
        <dbReference type="ARBA" id="ARBA00022606"/>
    </source>
</evidence>
<sequence>MDDPFIFIKKIFIDYGYSKPLNYYNRLVFIFHTCSLTLESYFMLKNFSLDFFTKYGCALILSHYLLLSQFVTLLNKELIKELIDKRGRFFWTIDSSAPSVKNQILKKSLKFNRKYYFVLFWFVALEVTLLPIWGDLNETHLSPQVYKTYFETWSPFFYYFYVFSFPLLAYHGIGFPATVFYFILQLDLQKILLTDMVLRIPDSGQEAIYENMCLCISQDKKLKKWIARIQYLLKKLMALYICVAFLCLISVIFFILSNLTNSRSILAKSRFFCAGMAGGVVLYTFCESGQLLMDYTEDVFSTLTQCPWYGWNTKNRKLYVMFMQNTQKPLIINWGSVTLNYSFGGSVIKNCCSYALVFYKLRNGQ</sequence>
<feature type="transmembrane region" description="Helical" evidence="10">
    <location>
        <begin position="156"/>
        <end position="184"/>
    </location>
</feature>
<evidence type="ECO:0000313" key="12">
    <source>
        <dbReference type="Proteomes" id="UP000007266"/>
    </source>
</evidence>
<evidence type="ECO:0000256" key="7">
    <source>
        <dbReference type="ARBA" id="ARBA00023136"/>
    </source>
</evidence>
<evidence type="ECO:0000256" key="5">
    <source>
        <dbReference type="ARBA" id="ARBA00022725"/>
    </source>
</evidence>
<dbReference type="GO" id="GO:0007165">
    <property type="term" value="P:signal transduction"/>
    <property type="evidence" value="ECO:0007669"/>
    <property type="project" value="UniProtKB-KW"/>
</dbReference>
<evidence type="ECO:0000256" key="2">
    <source>
        <dbReference type="ARBA" id="ARBA00022475"/>
    </source>
</evidence>
<keyword evidence="5 10" id="KW-0552">Olfaction</keyword>
<proteinExistence type="inferred from homology"/>
<dbReference type="PANTHER" id="PTHR21137:SF35">
    <property type="entry name" value="ODORANT RECEPTOR 19A-RELATED"/>
    <property type="match status" value="1"/>
</dbReference>
<dbReference type="Pfam" id="PF02949">
    <property type="entry name" value="7tm_6"/>
    <property type="match status" value="1"/>
</dbReference>
<reference evidence="11 12" key="2">
    <citation type="journal article" date="2010" name="Nucleic Acids Res.">
        <title>BeetleBase in 2010: revisions to provide comprehensive genomic information for Tribolium castaneum.</title>
        <authorList>
            <person name="Kim H.S."/>
            <person name="Murphy T."/>
            <person name="Xia J."/>
            <person name="Caragea D."/>
            <person name="Park Y."/>
            <person name="Beeman R.W."/>
            <person name="Lorenzen M.D."/>
            <person name="Butcher S."/>
            <person name="Manak J.R."/>
            <person name="Brown S.J."/>
        </authorList>
    </citation>
    <scope>GENOME REANNOTATION</scope>
    <source>
        <strain evidence="11 12">Georgia GA2</strain>
    </source>
</reference>
<evidence type="ECO:0000256" key="10">
    <source>
        <dbReference type="RuleBase" id="RU351113"/>
    </source>
</evidence>
<comment type="caution">
    <text evidence="10">Lacks conserved residue(s) required for the propagation of feature annotation.</text>
</comment>
<keyword evidence="8 10" id="KW-0675">Receptor</keyword>
<gene>
    <name evidence="11" type="primary">Or185</name>
    <name evidence="11" type="ORF">TcasGA2_TC030361</name>
</gene>
<protein>
    <recommendedName>
        <fullName evidence="10">Odorant receptor</fullName>
    </recommendedName>
</protein>
<keyword evidence="3 10" id="KW-0716">Sensory transduction</keyword>
<dbReference type="PANTHER" id="PTHR21137">
    <property type="entry name" value="ODORANT RECEPTOR"/>
    <property type="match status" value="1"/>
</dbReference>
<keyword evidence="12" id="KW-1185">Reference proteome</keyword>
<dbReference type="HOGENOM" id="CLU_059644_0_0_1"/>
<comment type="subcellular location">
    <subcellularLocation>
        <location evidence="1 10">Cell membrane</location>
        <topology evidence="1 10">Multi-pass membrane protein</topology>
    </subcellularLocation>
</comment>
<evidence type="ECO:0000256" key="6">
    <source>
        <dbReference type="ARBA" id="ARBA00022989"/>
    </source>
</evidence>
<evidence type="ECO:0000313" key="11">
    <source>
        <dbReference type="EMBL" id="EFA01395.1"/>
    </source>
</evidence>
<keyword evidence="2" id="KW-1003">Cell membrane</keyword>
<dbReference type="GO" id="GO:0005549">
    <property type="term" value="F:odorant binding"/>
    <property type="evidence" value="ECO:0007669"/>
    <property type="project" value="InterPro"/>
</dbReference>
<dbReference type="AlphaFoldDB" id="D6WEP3"/>
<evidence type="ECO:0000256" key="4">
    <source>
        <dbReference type="ARBA" id="ARBA00022692"/>
    </source>
</evidence>
<dbReference type="Proteomes" id="UP000007266">
    <property type="component" value="Linkage group 3"/>
</dbReference>
<comment type="similarity">
    <text evidence="10">Belongs to the insect chemoreceptor superfamily. Heteromeric odorant receptor channel (TC 1.A.69) family.</text>
</comment>